<feature type="domain" description="Bacterial bifunctional deaminase-reductase C-terminal" evidence="4">
    <location>
        <begin position="3"/>
        <end position="222"/>
    </location>
</feature>
<evidence type="ECO:0000313" key="6">
    <source>
        <dbReference type="Proteomes" id="UP000215703"/>
    </source>
</evidence>
<dbReference type="KEGG" id="bot:CIT37_07615"/>
<dbReference type="InterPro" id="IPR050765">
    <property type="entry name" value="Riboflavin_Biosynth_HTPR"/>
</dbReference>
<dbReference type="SUPFAM" id="SSF53597">
    <property type="entry name" value="Dihydrofolate reductase-like"/>
    <property type="match status" value="1"/>
</dbReference>
<dbReference type="InterPro" id="IPR024072">
    <property type="entry name" value="DHFR-like_dom_sf"/>
</dbReference>
<gene>
    <name evidence="5" type="ORF">CIT37_07615</name>
</gene>
<evidence type="ECO:0000256" key="2">
    <source>
        <dbReference type="ARBA" id="ARBA00022857"/>
    </source>
</evidence>
<dbReference type="GO" id="GO:0009231">
    <property type="term" value="P:riboflavin biosynthetic process"/>
    <property type="evidence" value="ECO:0007669"/>
    <property type="project" value="InterPro"/>
</dbReference>
<dbReference type="GeneID" id="92970503"/>
<dbReference type="GO" id="GO:0008703">
    <property type="term" value="F:5-amino-6-(5-phosphoribosylamino)uracil reductase activity"/>
    <property type="evidence" value="ECO:0007669"/>
    <property type="project" value="InterPro"/>
</dbReference>
<protein>
    <submittedName>
        <fullName evidence="5">2-hydroxy-3-oxopropionate reductase</fullName>
    </submittedName>
</protein>
<dbReference type="RefSeq" id="WP_095426845.1">
    <property type="nucleotide sequence ID" value="NZ_CP029425.2"/>
</dbReference>
<dbReference type="EMBL" id="CP029425">
    <property type="protein sequence ID" value="AWL92081.1"/>
    <property type="molecule type" value="Genomic_DNA"/>
</dbReference>
<keyword evidence="2" id="KW-0521">NADP</keyword>
<sequence>MKPYVICLMHSSLDGRTHPSRWRPKGAGTDWFEKIHDELGGDAWVIGRVTGSEFARGQPYPATNDAKLPRENWFARRDAKTYGIVLDAQGKIGWGRSDIGGDPIVVVLTESVPDSHLAGLRGESVSYIFAGKSELDLALVLDILSRELGVKRLLVEGGGVANGAFLRAGLIDEFNLILSPAIDGAEGAPFVFSSTEADSDKRAPITAMTLESTRQLGGDVLLLRYLIKNDPQAASR</sequence>
<evidence type="ECO:0000313" key="5">
    <source>
        <dbReference type="EMBL" id="AWL92081.1"/>
    </source>
</evidence>
<reference evidence="5 6" key="1">
    <citation type="journal article" date="2014" name="Int. J. Syst. Evol. Microbiol.">
        <title>Bradyrhizobium ottawaense sp. nov., a symbiotic nitrogen fixing bacterium from root nodules of soybeans in Canada.</title>
        <authorList>
            <person name="Yu X."/>
            <person name="Cloutier S."/>
            <person name="Tambong J.T."/>
            <person name="Bromfield E.S."/>
        </authorList>
    </citation>
    <scope>NUCLEOTIDE SEQUENCE [LARGE SCALE GENOMIC DNA]</scope>
    <source>
        <strain evidence="5 6">OO99</strain>
    </source>
</reference>
<dbReference type="InterPro" id="IPR002734">
    <property type="entry name" value="RibDG_C"/>
</dbReference>
<evidence type="ECO:0000259" key="4">
    <source>
        <dbReference type="Pfam" id="PF01872"/>
    </source>
</evidence>
<evidence type="ECO:0000256" key="1">
    <source>
        <dbReference type="ARBA" id="ARBA00005104"/>
    </source>
</evidence>
<dbReference type="Gene3D" id="3.40.430.10">
    <property type="entry name" value="Dihydrofolate Reductase, subunit A"/>
    <property type="match status" value="1"/>
</dbReference>
<dbReference type="Proteomes" id="UP000215703">
    <property type="component" value="Chromosome"/>
</dbReference>
<name>A0A2U8P2X9_9BRAD</name>
<keyword evidence="3" id="KW-0560">Oxidoreductase</keyword>
<dbReference type="PANTHER" id="PTHR38011">
    <property type="entry name" value="DIHYDROFOLATE REDUCTASE FAMILY PROTEIN (AFU_ORTHOLOGUE AFUA_8G06820)"/>
    <property type="match status" value="1"/>
</dbReference>
<dbReference type="Pfam" id="PF01872">
    <property type="entry name" value="RibD_C"/>
    <property type="match status" value="1"/>
</dbReference>
<dbReference type="AlphaFoldDB" id="A0A2U8P2X9"/>
<reference evidence="5 6" key="2">
    <citation type="journal article" date="2017" name="Syst. Appl. Microbiol.">
        <title>Soybeans inoculated with root zone soils of Canadian native legumes harbour diverse and novel Bradyrhizobium spp. that possess agricultural potential.</title>
        <authorList>
            <person name="Bromfield E.S.P."/>
            <person name="Cloutier S."/>
            <person name="Tambong J.T."/>
            <person name="Tran Thi T.V."/>
        </authorList>
    </citation>
    <scope>NUCLEOTIDE SEQUENCE [LARGE SCALE GENOMIC DNA]</scope>
    <source>
        <strain evidence="5 6">OO99</strain>
    </source>
</reference>
<dbReference type="PANTHER" id="PTHR38011:SF7">
    <property type="entry name" value="2,5-DIAMINO-6-RIBOSYLAMINO-4(3H)-PYRIMIDINONE 5'-PHOSPHATE REDUCTASE"/>
    <property type="match status" value="1"/>
</dbReference>
<organism evidence="5 6">
    <name type="scientific">Bradyrhizobium ottawaense</name>
    <dbReference type="NCBI Taxonomy" id="931866"/>
    <lineage>
        <taxon>Bacteria</taxon>
        <taxon>Pseudomonadati</taxon>
        <taxon>Pseudomonadota</taxon>
        <taxon>Alphaproteobacteria</taxon>
        <taxon>Hyphomicrobiales</taxon>
        <taxon>Nitrobacteraceae</taxon>
        <taxon>Bradyrhizobium</taxon>
    </lineage>
</organism>
<proteinExistence type="predicted"/>
<accession>A0A2U8P2X9</accession>
<evidence type="ECO:0000256" key="3">
    <source>
        <dbReference type="ARBA" id="ARBA00023002"/>
    </source>
</evidence>
<comment type="pathway">
    <text evidence="1">Cofactor biosynthesis; riboflavin biosynthesis.</text>
</comment>